<protein>
    <submittedName>
        <fullName evidence="1">RCG42043</fullName>
    </submittedName>
</protein>
<reference evidence="1 2" key="1">
    <citation type="submission" date="2005-09" db="EMBL/GenBank/DDBJ databases">
        <authorList>
            <person name="Mural R.J."/>
            <person name="Li P.W."/>
            <person name="Adams M.D."/>
            <person name="Amanatides P.G."/>
            <person name="Baden-Tillson H."/>
            <person name="Barnstead M."/>
            <person name="Chin S.H."/>
            <person name="Dew I."/>
            <person name="Evans C.A."/>
            <person name="Ferriera S."/>
            <person name="Flanigan M."/>
            <person name="Fosler C."/>
            <person name="Glodek A."/>
            <person name="Gu Z."/>
            <person name="Holt R.A."/>
            <person name="Jennings D."/>
            <person name="Kraft C.L."/>
            <person name="Lu F."/>
            <person name="Nguyen T."/>
            <person name="Nusskern D.R."/>
            <person name="Pfannkoch C.M."/>
            <person name="Sitter C."/>
            <person name="Sutton G.G."/>
            <person name="Venter J.C."/>
            <person name="Wang Z."/>
            <person name="Woodage T."/>
            <person name="Zheng X.H."/>
            <person name="Zhong F."/>
        </authorList>
    </citation>
    <scope>NUCLEOTIDE SEQUENCE [LARGE SCALE GENOMIC DNA]</scope>
    <source>
        <strain>BN</strain>
        <strain evidence="2">Sprague-Dawley</strain>
    </source>
</reference>
<dbReference type="EMBL" id="CH474002">
    <property type="protein sequence ID" value="EDL87626.1"/>
    <property type="molecule type" value="Genomic_DNA"/>
</dbReference>
<evidence type="ECO:0000313" key="2">
    <source>
        <dbReference type="Proteomes" id="UP000234681"/>
    </source>
</evidence>
<dbReference type="Proteomes" id="UP000234681">
    <property type="component" value="Chromosome 1"/>
</dbReference>
<accession>A6JV03</accession>
<proteinExistence type="predicted"/>
<sequence length="86" mass="9668">MFPETEKSMSNILDCSPKSVSALGISSNVYILFAPLRRVGLHFCSRNPSLENSRIPAIVTLSHLETLWNRLWKITQQSHGVILTCL</sequence>
<evidence type="ECO:0000313" key="1">
    <source>
        <dbReference type="EMBL" id="EDL87626.1"/>
    </source>
</evidence>
<organism evidence="1 2">
    <name type="scientific">Rattus norvegicus</name>
    <name type="common">Rat</name>
    <dbReference type="NCBI Taxonomy" id="10116"/>
    <lineage>
        <taxon>Eukaryota</taxon>
        <taxon>Metazoa</taxon>
        <taxon>Chordata</taxon>
        <taxon>Craniata</taxon>
        <taxon>Vertebrata</taxon>
        <taxon>Euteleostomi</taxon>
        <taxon>Mammalia</taxon>
        <taxon>Eutheria</taxon>
        <taxon>Euarchontoglires</taxon>
        <taxon>Glires</taxon>
        <taxon>Rodentia</taxon>
        <taxon>Myomorpha</taxon>
        <taxon>Muroidea</taxon>
        <taxon>Muridae</taxon>
        <taxon>Murinae</taxon>
        <taxon>Rattus</taxon>
    </lineage>
</organism>
<name>A6JV03_RAT</name>
<gene>
    <name evidence="1" type="ORF">rCG_42043</name>
</gene>
<dbReference type="AlphaFoldDB" id="A6JV03"/>
<feature type="non-terminal residue" evidence="1">
    <location>
        <position position="86"/>
    </location>
</feature>